<keyword evidence="1" id="KW-0812">Transmembrane</keyword>
<evidence type="ECO:0000259" key="3">
    <source>
        <dbReference type="Pfam" id="PF21537"/>
    </source>
</evidence>
<evidence type="ECO:0000313" key="4">
    <source>
        <dbReference type="EMBL" id="PWW20762.1"/>
    </source>
</evidence>
<sequence>MKFHFQQALRALILLAFCGLIFQLHHTGDITKYINPKYSGLSQSASILFLILFFIQITRIWTSKKETEIHDHHHSHSCCHNQNDHECSHGHDHGDSPFTVKKLLSYSIIVFPLMTGFFLPAKTLDASIADKKGGLAILGNQNKEDAGQENFENIDENSADDFEEYSLEDNLEDFEEQIEQDPSVYEGEQEISKDEFEQLKKELNSSSVIKMDDFVFSLYYEEISKDIKKFKGREIEFQGFVYKEEGLDSNQLVVSRFLITHCVADASMIGFLSELEDAPKLYDNMWIKVTGVIDAAAYNGAELPLIKIKKWEEIEEPFIPYLYPINIKIL</sequence>
<dbReference type="InterPro" id="IPR048493">
    <property type="entry name" value="DUF1980_N"/>
</dbReference>
<dbReference type="Pfam" id="PF09323">
    <property type="entry name" value="DUF1980"/>
    <property type="match status" value="1"/>
</dbReference>
<feature type="transmembrane region" description="Helical" evidence="1">
    <location>
        <begin position="43"/>
        <end position="62"/>
    </location>
</feature>
<name>A0A2V2ZMA6_9BACI</name>
<dbReference type="InterPro" id="IPR052955">
    <property type="entry name" value="UPF0703_membrane_permease"/>
</dbReference>
<feature type="domain" description="DUF1980" evidence="2">
    <location>
        <begin position="9"/>
        <end position="133"/>
    </location>
</feature>
<feature type="transmembrane region" description="Helical" evidence="1">
    <location>
        <begin position="103"/>
        <end position="121"/>
    </location>
</feature>
<dbReference type="NCBIfam" id="TIGR03943">
    <property type="entry name" value="TIGR03943 family putative permease subunit"/>
    <property type="match status" value="1"/>
</dbReference>
<dbReference type="Proteomes" id="UP000247150">
    <property type="component" value="Unassembled WGS sequence"/>
</dbReference>
<feature type="domain" description="DUF1980" evidence="3">
    <location>
        <begin position="190"/>
        <end position="324"/>
    </location>
</feature>
<dbReference type="AlphaFoldDB" id="A0A2V2ZMA6"/>
<dbReference type="PANTHER" id="PTHR40047:SF1">
    <property type="entry name" value="UPF0703 PROTEIN YCGQ"/>
    <property type="match status" value="1"/>
</dbReference>
<organism evidence="4 5">
    <name type="scientific">Cytobacillus oceanisediminis</name>
    <dbReference type="NCBI Taxonomy" id="665099"/>
    <lineage>
        <taxon>Bacteria</taxon>
        <taxon>Bacillati</taxon>
        <taxon>Bacillota</taxon>
        <taxon>Bacilli</taxon>
        <taxon>Bacillales</taxon>
        <taxon>Bacillaceae</taxon>
        <taxon>Cytobacillus</taxon>
    </lineage>
</organism>
<evidence type="ECO:0000313" key="5">
    <source>
        <dbReference type="Proteomes" id="UP000247150"/>
    </source>
</evidence>
<dbReference type="RefSeq" id="WP_110066824.1">
    <property type="nucleotide sequence ID" value="NZ_QGTW01000014.1"/>
</dbReference>
<keyword evidence="1" id="KW-0472">Membrane</keyword>
<evidence type="ECO:0000259" key="2">
    <source>
        <dbReference type="Pfam" id="PF09323"/>
    </source>
</evidence>
<proteinExistence type="predicted"/>
<dbReference type="InterPro" id="IPR015402">
    <property type="entry name" value="DUF1980"/>
</dbReference>
<dbReference type="PANTHER" id="PTHR40047">
    <property type="entry name" value="UPF0703 PROTEIN YCGQ"/>
    <property type="match status" value="1"/>
</dbReference>
<protein>
    <submittedName>
        <fullName evidence="4">Putative membrane protein</fullName>
    </submittedName>
</protein>
<dbReference type="Pfam" id="PF21537">
    <property type="entry name" value="DUF1980_C"/>
    <property type="match status" value="1"/>
</dbReference>
<dbReference type="InterPro" id="IPR048447">
    <property type="entry name" value="DUF1980_C"/>
</dbReference>
<gene>
    <name evidence="4" type="ORF">DFO73_11455</name>
</gene>
<reference evidence="4 5" key="1">
    <citation type="submission" date="2018-05" db="EMBL/GenBank/DDBJ databases">
        <title>Freshwater and sediment microbial communities from various areas in North America, analyzing microbe dynamics in response to fracking.</title>
        <authorList>
            <person name="Lamendella R."/>
        </authorList>
    </citation>
    <scope>NUCLEOTIDE SEQUENCE [LARGE SCALE GENOMIC DNA]</scope>
    <source>
        <strain evidence="4 5">15_TX</strain>
    </source>
</reference>
<dbReference type="EMBL" id="QGTW01000014">
    <property type="protein sequence ID" value="PWW20762.1"/>
    <property type="molecule type" value="Genomic_DNA"/>
</dbReference>
<accession>A0A2V2ZMA6</accession>
<dbReference type="OrthoDB" id="9770408at2"/>
<comment type="caution">
    <text evidence="4">The sequence shown here is derived from an EMBL/GenBank/DDBJ whole genome shotgun (WGS) entry which is preliminary data.</text>
</comment>
<keyword evidence="1" id="KW-1133">Transmembrane helix</keyword>
<evidence type="ECO:0000256" key="1">
    <source>
        <dbReference type="SAM" id="Phobius"/>
    </source>
</evidence>